<dbReference type="SUPFAM" id="SSF53686">
    <property type="entry name" value="Tryptophan synthase beta subunit-like PLP-dependent enzymes"/>
    <property type="match status" value="1"/>
</dbReference>
<proteinExistence type="inferred from homology"/>
<evidence type="ECO:0000259" key="14">
    <source>
        <dbReference type="Pfam" id="PF00291"/>
    </source>
</evidence>
<comment type="similarity">
    <text evidence="4">Belongs to the threonine synthase family.</text>
</comment>
<dbReference type="Gene3D" id="3.40.50.1100">
    <property type="match status" value="2"/>
</dbReference>
<dbReference type="RefSeq" id="WP_218030917.1">
    <property type="nucleotide sequence ID" value="NZ_BIFQ01000001.1"/>
</dbReference>
<evidence type="ECO:0000256" key="7">
    <source>
        <dbReference type="ARBA" id="ARBA00022605"/>
    </source>
</evidence>
<dbReference type="PANTHER" id="PTHR48078:SF6">
    <property type="entry name" value="L-THREONINE DEHYDRATASE CATABOLIC TDCB"/>
    <property type="match status" value="1"/>
</dbReference>
<evidence type="ECO:0000256" key="6">
    <source>
        <dbReference type="ARBA" id="ARBA00018679"/>
    </source>
</evidence>
<gene>
    <name evidence="15" type="ORF">KDAU_37570</name>
</gene>
<dbReference type="GO" id="GO:0006565">
    <property type="term" value="P:L-serine catabolic process"/>
    <property type="evidence" value="ECO:0007669"/>
    <property type="project" value="TreeGrafter"/>
</dbReference>
<dbReference type="Proteomes" id="UP000287224">
    <property type="component" value="Unassembled WGS sequence"/>
</dbReference>
<dbReference type="InterPro" id="IPR036052">
    <property type="entry name" value="TrpB-like_PALP_sf"/>
</dbReference>
<dbReference type="Pfam" id="PF00291">
    <property type="entry name" value="PALP"/>
    <property type="match status" value="1"/>
</dbReference>
<evidence type="ECO:0000313" key="15">
    <source>
        <dbReference type="EMBL" id="GCE06428.1"/>
    </source>
</evidence>
<dbReference type="CDD" id="cd01563">
    <property type="entry name" value="Thr-synth_1"/>
    <property type="match status" value="1"/>
</dbReference>
<evidence type="ECO:0000256" key="2">
    <source>
        <dbReference type="ARBA" id="ARBA00003648"/>
    </source>
</evidence>
<reference evidence="16" key="1">
    <citation type="submission" date="2018-12" db="EMBL/GenBank/DDBJ databases">
        <title>Tengunoibacter tsumagoiensis gen. nov., sp. nov., Dictyobacter kobayashii sp. nov., D. alpinus sp. nov., and D. joshuensis sp. nov. and description of Dictyobacteraceae fam. nov. within the order Ktedonobacterales isolated from Tengu-no-mugimeshi.</title>
        <authorList>
            <person name="Wang C.M."/>
            <person name="Zheng Y."/>
            <person name="Sakai Y."/>
            <person name="Toyoda A."/>
            <person name="Minakuchi Y."/>
            <person name="Abe K."/>
            <person name="Yokota A."/>
            <person name="Yabe S."/>
        </authorList>
    </citation>
    <scope>NUCLEOTIDE SEQUENCE [LARGE SCALE GENOMIC DNA]</scope>
    <source>
        <strain evidence="16">S-27</strain>
    </source>
</reference>
<accession>A0A401ZHV9</accession>
<comment type="catalytic activity">
    <reaction evidence="11">
        <text>O-phospho-L-homoserine + H2O = L-threonine + phosphate</text>
        <dbReference type="Rhea" id="RHEA:10840"/>
        <dbReference type="ChEBI" id="CHEBI:15377"/>
        <dbReference type="ChEBI" id="CHEBI:43474"/>
        <dbReference type="ChEBI" id="CHEBI:57590"/>
        <dbReference type="ChEBI" id="CHEBI:57926"/>
        <dbReference type="EC" id="4.2.3.1"/>
    </reaction>
</comment>
<dbReference type="GO" id="GO:0004795">
    <property type="term" value="F:threonine synthase activity"/>
    <property type="evidence" value="ECO:0007669"/>
    <property type="project" value="UniProtKB-UniRule"/>
</dbReference>
<dbReference type="NCBIfam" id="TIGR00260">
    <property type="entry name" value="thrC"/>
    <property type="match status" value="1"/>
</dbReference>
<evidence type="ECO:0000256" key="1">
    <source>
        <dbReference type="ARBA" id="ARBA00001933"/>
    </source>
</evidence>
<evidence type="ECO:0000256" key="10">
    <source>
        <dbReference type="ARBA" id="ARBA00023239"/>
    </source>
</evidence>
<name>A0A401ZHV9_9CHLR</name>
<dbReference type="GO" id="GO:0003941">
    <property type="term" value="F:L-serine ammonia-lyase activity"/>
    <property type="evidence" value="ECO:0007669"/>
    <property type="project" value="TreeGrafter"/>
</dbReference>
<dbReference type="GO" id="GO:0004794">
    <property type="term" value="F:threonine deaminase activity"/>
    <property type="evidence" value="ECO:0007669"/>
    <property type="project" value="TreeGrafter"/>
</dbReference>
<dbReference type="InterPro" id="IPR000634">
    <property type="entry name" value="Ser/Thr_deHydtase_PyrdxlP-BS"/>
</dbReference>
<evidence type="ECO:0000256" key="9">
    <source>
        <dbReference type="ARBA" id="ARBA00022898"/>
    </source>
</evidence>
<keyword evidence="16" id="KW-1185">Reference proteome</keyword>
<sequence length="496" mass="52906">MAINSTGLQPDREAGDNQPRSLTTLAADAVEALSSTSLRCLECSALYPAIEMGQPPRYRCDCGGVLDVETEFKLPQQSAQSDADADAMLYGFDSELDRGSPSAGSAWRQLFDERAANPPIWSISSDKMLLDGSGVWRYRELILPAPERFVVTRPEGNTSLYPVGIENCSVGRVGHRQIGAYAGLERFFLKHEGENPTGSFKDRGMTVGVTMANLMGAKAVACASTGNTSASLASYAAQAGLEGIVFLPAGNVSAGKLAQSLAYGARTVQIEGDFDDAMTLVEQVCNELGIYLLNSLNPFRVEGQKAIGFEILQQLDWQAPDWLVLPAGNLGNTSAIGKAFRQAYDLSLISHMPRIASIQAAGANPFYKSFTQGFAKREKVQADTVATAIRIGNPVSYSRARRVIEESDGLVEQVTDEEILAAKAVIDRAGIGCEPASAATLAGVRKLVARGVIKRDEQVVGVLTGNLLKDSKTGIPQHVDGTTVKATIEAVRSVLA</sequence>
<dbReference type="GO" id="GO:0030170">
    <property type="term" value="F:pyridoxal phosphate binding"/>
    <property type="evidence" value="ECO:0007669"/>
    <property type="project" value="InterPro"/>
</dbReference>
<dbReference type="GO" id="GO:0009088">
    <property type="term" value="P:threonine biosynthetic process"/>
    <property type="evidence" value="ECO:0007669"/>
    <property type="project" value="UniProtKB-UniRule"/>
</dbReference>
<keyword evidence="8" id="KW-0791">Threonine biosynthesis</keyword>
<dbReference type="InterPro" id="IPR001926">
    <property type="entry name" value="TrpB-like_PALP"/>
</dbReference>
<protein>
    <recommendedName>
        <fullName evidence="6 12">Threonine synthase</fullName>
        <ecNumber evidence="5 12">4.2.3.1</ecNumber>
    </recommendedName>
</protein>
<dbReference type="EC" id="4.2.3.1" evidence="5 12"/>
<dbReference type="AlphaFoldDB" id="A0A401ZHV9"/>
<comment type="cofactor">
    <cofactor evidence="1 13">
        <name>pyridoxal 5'-phosphate</name>
        <dbReference type="ChEBI" id="CHEBI:597326"/>
    </cofactor>
</comment>
<dbReference type="GO" id="GO:0009097">
    <property type="term" value="P:isoleucine biosynthetic process"/>
    <property type="evidence" value="ECO:0007669"/>
    <property type="project" value="TreeGrafter"/>
</dbReference>
<dbReference type="UniPathway" id="UPA00050">
    <property type="reaction ID" value="UER00065"/>
</dbReference>
<organism evidence="15 16">
    <name type="scientific">Dictyobacter aurantiacus</name>
    <dbReference type="NCBI Taxonomy" id="1936993"/>
    <lineage>
        <taxon>Bacteria</taxon>
        <taxon>Bacillati</taxon>
        <taxon>Chloroflexota</taxon>
        <taxon>Ktedonobacteria</taxon>
        <taxon>Ktedonobacterales</taxon>
        <taxon>Dictyobacteraceae</taxon>
        <taxon>Dictyobacter</taxon>
    </lineage>
</organism>
<dbReference type="InterPro" id="IPR004450">
    <property type="entry name" value="Thr_synthase-like"/>
</dbReference>
<evidence type="ECO:0000256" key="13">
    <source>
        <dbReference type="PIRSR" id="PIRSR604450-51"/>
    </source>
</evidence>
<keyword evidence="9 13" id="KW-0663">Pyridoxal phosphate</keyword>
<dbReference type="GO" id="GO:0006567">
    <property type="term" value="P:L-threonine catabolic process"/>
    <property type="evidence" value="ECO:0007669"/>
    <property type="project" value="TreeGrafter"/>
</dbReference>
<dbReference type="FunFam" id="3.40.50.1100:FF:000013">
    <property type="entry name" value="Threonine synthase"/>
    <property type="match status" value="1"/>
</dbReference>
<keyword evidence="10" id="KW-0456">Lyase</keyword>
<evidence type="ECO:0000256" key="12">
    <source>
        <dbReference type="NCBIfam" id="TIGR00260"/>
    </source>
</evidence>
<evidence type="ECO:0000256" key="3">
    <source>
        <dbReference type="ARBA" id="ARBA00004979"/>
    </source>
</evidence>
<dbReference type="InterPro" id="IPR050147">
    <property type="entry name" value="Ser/Thr_Dehydratase"/>
</dbReference>
<dbReference type="PROSITE" id="PS00165">
    <property type="entry name" value="DEHYDRATASE_SER_THR"/>
    <property type="match status" value="1"/>
</dbReference>
<comment type="caution">
    <text evidence="15">The sequence shown here is derived from an EMBL/GenBank/DDBJ whole genome shotgun (WGS) entry which is preliminary data.</text>
</comment>
<comment type="function">
    <text evidence="2">Catalyzes the gamma-elimination of phosphate from L-phosphohomoserine and the beta-addition of water to produce L-threonine.</text>
</comment>
<evidence type="ECO:0000256" key="4">
    <source>
        <dbReference type="ARBA" id="ARBA00005517"/>
    </source>
</evidence>
<evidence type="ECO:0000256" key="5">
    <source>
        <dbReference type="ARBA" id="ARBA00013028"/>
    </source>
</evidence>
<comment type="pathway">
    <text evidence="3">Amino-acid biosynthesis; L-threonine biosynthesis; L-threonine from L-aspartate: step 5/5.</text>
</comment>
<feature type="modified residue" description="N6-(pyridoxal phosphate)lysine" evidence="13">
    <location>
        <position position="201"/>
    </location>
</feature>
<evidence type="ECO:0000256" key="11">
    <source>
        <dbReference type="ARBA" id="ARBA00049144"/>
    </source>
</evidence>
<dbReference type="PANTHER" id="PTHR48078">
    <property type="entry name" value="THREONINE DEHYDRATASE, MITOCHONDRIAL-RELATED"/>
    <property type="match status" value="1"/>
</dbReference>
<keyword evidence="7" id="KW-0028">Amino-acid biosynthesis</keyword>
<feature type="domain" description="Tryptophan synthase beta chain-like PALP" evidence="14">
    <location>
        <begin position="182"/>
        <end position="465"/>
    </location>
</feature>
<evidence type="ECO:0000256" key="8">
    <source>
        <dbReference type="ARBA" id="ARBA00022697"/>
    </source>
</evidence>
<dbReference type="EMBL" id="BIFQ01000001">
    <property type="protein sequence ID" value="GCE06428.1"/>
    <property type="molecule type" value="Genomic_DNA"/>
</dbReference>
<evidence type="ECO:0000313" key="16">
    <source>
        <dbReference type="Proteomes" id="UP000287224"/>
    </source>
</evidence>